<dbReference type="GO" id="GO:0005789">
    <property type="term" value="C:endoplasmic reticulum membrane"/>
    <property type="evidence" value="ECO:0007669"/>
    <property type="project" value="UniProtKB-SubCell"/>
</dbReference>
<evidence type="ECO:0000256" key="10">
    <source>
        <dbReference type="ARBA" id="ARBA00023136"/>
    </source>
</evidence>
<keyword evidence="9 14" id="KW-0443">Lipid metabolism</keyword>
<keyword evidence="16" id="KW-1185">Reference proteome</keyword>
<evidence type="ECO:0000256" key="11">
    <source>
        <dbReference type="ARBA" id="ARBA00023160"/>
    </source>
</evidence>
<dbReference type="Pfam" id="PF04387">
    <property type="entry name" value="PTPLA"/>
    <property type="match status" value="1"/>
</dbReference>
<evidence type="ECO:0000256" key="6">
    <source>
        <dbReference type="ARBA" id="ARBA00022692"/>
    </source>
</evidence>
<evidence type="ECO:0000256" key="3">
    <source>
        <dbReference type="ARBA" id="ARBA00007811"/>
    </source>
</evidence>
<evidence type="ECO:0000256" key="5">
    <source>
        <dbReference type="ARBA" id="ARBA00022516"/>
    </source>
</evidence>
<keyword evidence="7 14" id="KW-0276">Fatty acid metabolism</keyword>
<dbReference type="PANTHER" id="PTHR11035:SF3">
    <property type="entry name" value="VERY-LONG-CHAIN (3R)-3-HYDROXYACYL-COA DEHYDRATASE"/>
    <property type="match status" value="1"/>
</dbReference>
<dbReference type="InterPro" id="IPR007482">
    <property type="entry name" value="Tyr_Pase-like_PTPLA"/>
</dbReference>
<evidence type="ECO:0000313" key="16">
    <source>
        <dbReference type="Proteomes" id="UP001634394"/>
    </source>
</evidence>
<gene>
    <name evidence="15" type="ORF">ACJMK2_004387</name>
</gene>
<feature type="transmembrane region" description="Helical" evidence="14">
    <location>
        <begin position="61"/>
        <end position="80"/>
    </location>
</feature>
<evidence type="ECO:0000256" key="8">
    <source>
        <dbReference type="ARBA" id="ARBA00022989"/>
    </source>
</evidence>
<dbReference type="PANTHER" id="PTHR11035">
    <property type="entry name" value="VERY-LONG-CHAIN (3R)-3-HYDROXYACYL-COA DEHYDRATASE"/>
    <property type="match status" value="1"/>
</dbReference>
<sequence length="233" mass="26760">MESKSPNKSARQPKTNCVVIYLVAYNVAQVIGWSAILFASISELVSYRSYDSLYKDIAPMLYIFQTAAVLEILHSVTGIVRSNPLLTAFQVYSRVFVLWAVLYSVPIVHNAFAVVLLVFAWSITEVIRYAFYVFGLVGEVPYILQWCRYSFFIVLYPVGVTGELLSILNGLPYVKSYKLYFMELPNAFNMSFNFYYFLIITMLLYIPIFPQLYLHMFAQRKKVIGGYGKPKAE</sequence>
<comment type="catalytic activity">
    <reaction evidence="13 14">
        <text>a very-long-chain (3R)-3-hydroxyacyl-CoA = a very-long-chain (2E)-enoyl-CoA + H2O</text>
        <dbReference type="Rhea" id="RHEA:45812"/>
        <dbReference type="ChEBI" id="CHEBI:15377"/>
        <dbReference type="ChEBI" id="CHEBI:83728"/>
        <dbReference type="ChEBI" id="CHEBI:85440"/>
        <dbReference type="EC" id="4.2.1.134"/>
    </reaction>
</comment>
<dbReference type="GO" id="GO:0006633">
    <property type="term" value="P:fatty acid biosynthetic process"/>
    <property type="evidence" value="ECO:0007669"/>
    <property type="project" value="UniProtKB-KW"/>
</dbReference>
<evidence type="ECO:0000256" key="9">
    <source>
        <dbReference type="ARBA" id="ARBA00023098"/>
    </source>
</evidence>
<keyword evidence="10 14" id="KW-0472">Membrane</keyword>
<evidence type="ECO:0000256" key="12">
    <source>
        <dbReference type="ARBA" id="ARBA00023239"/>
    </source>
</evidence>
<comment type="pathway">
    <text evidence="2 14">Lipid metabolism; fatty acid biosynthesis.</text>
</comment>
<feature type="transmembrane region" description="Helical" evidence="14">
    <location>
        <begin position="194"/>
        <end position="214"/>
    </location>
</feature>
<keyword evidence="8 14" id="KW-1133">Transmembrane helix</keyword>
<comment type="caution">
    <text evidence="15">The sequence shown here is derived from an EMBL/GenBank/DDBJ whole genome shotgun (WGS) entry which is preliminary data.</text>
</comment>
<proteinExistence type="inferred from homology"/>
<dbReference type="AlphaFoldDB" id="A0ABD3Y1M7"/>
<dbReference type="EMBL" id="JBJQND010000001">
    <property type="protein sequence ID" value="KAL3892153.1"/>
    <property type="molecule type" value="Genomic_DNA"/>
</dbReference>
<evidence type="ECO:0000256" key="2">
    <source>
        <dbReference type="ARBA" id="ARBA00005194"/>
    </source>
</evidence>
<feature type="transmembrane region" description="Helical" evidence="14">
    <location>
        <begin position="20"/>
        <end position="41"/>
    </location>
</feature>
<comment type="similarity">
    <text evidence="3 14">Belongs to the very long-chain fatty acids dehydratase HACD family.</text>
</comment>
<dbReference type="Proteomes" id="UP001634394">
    <property type="component" value="Unassembled WGS sequence"/>
</dbReference>
<keyword evidence="5 14" id="KW-0444">Lipid biosynthesis</keyword>
<dbReference type="EC" id="4.2.1.134" evidence="4 14"/>
<evidence type="ECO:0000256" key="1">
    <source>
        <dbReference type="ARBA" id="ARBA00004141"/>
    </source>
</evidence>
<organism evidence="15 16">
    <name type="scientific">Sinanodonta woodiana</name>
    <name type="common">Chinese pond mussel</name>
    <name type="synonym">Anodonta woodiana</name>
    <dbReference type="NCBI Taxonomy" id="1069815"/>
    <lineage>
        <taxon>Eukaryota</taxon>
        <taxon>Metazoa</taxon>
        <taxon>Spiralia</taxon>
        <taxon>Lophotrochozoa</taxon>
        <taxon>Mollusca</taxon>
        <taxon>Bivalvia</taxon>
        <taxon>Autobranchia</taxon>
        <taxon>Heteroconchia</taxon>
        <taxon>Palaeoheterodonta</taxon>
        <taxon>Unionida</taxon>
        <taxon>Unionoidea</taxon>
        <taxon>Unionidae</taxon>
        <taxon>Unioninae</taxon>
        <taxon>Sinanodonta</taxon>
    </lineage>
</organism>
<feature type="transmembrane region" description="Helical" evidence="14">
    <location>
        <begin position="151"/>
        <end position="174"/>
    </location>
</feature>
<keyword evidence="14" id="KW-0256">Endoplasmic reticulum</keyword>
<comment type="function">
    <text evidence="14">Catalyzes the third of the four reactions of the long-chain fatty acids elongation cycle. This endoplasmic reticulum-bound enzymatic process, allows the addition of two carbons to the chain of long- and very long-chain fatty acids/VLCFAs per cycle. This enzyme catalyzes the dehydration of the 3-hydroxyacyl-CoA intermediate into trans-2,3-enoyl-CoA, within each cycle of fatty acid elongation. Thereby, it participates to the production of VLCFAs of different chain lengths that are involved in multiple biological processes as precursors of membrane lipids and lipid mediators.</text>
</comment>
<feature type="transmembrane region" description="Helical" evidence="14">
    <location>
        <begin position="126"/>
        <end position="144"/>
    </location>
</feature>
<dbReference type="GO" id="GO:0102158">
    <property type="term" value="F:very-long-chain (3R)-3-hydroxyacyl-CoA dehydratase activity"/>
    <property type="evidence" value="ECO:0007669"/>
    <property type="project" value="UniProtKB-EC"/>
</dbReference>
<evidence type="ECO:0000256" key="4">
    <source>
        <dbReference type="ARBA" id="ARBA00013122"/>
    </source>
</evidence>
<evidence type="ECO:0000256" key="13">
    <source>
        <dbReference type="ARBA" id="ARBA00036671"/>
    </source>
</evidence>
<evidence type="ECO:0000256" key="14">
    <source>
        <dbReference type="RuleBase" id="RU363109"/>
    </source>
</evidence>
<name>A0ABD3Y1M7_SINWO</name>
<comment type="subcellular location">
    <subcellularLocation>
        <location evidence="14">Endoplasmic reticulum membrane</location>
        <topology evidence="14">Multi-pass membrane protein</topology>
    </subcellularLocation>
    <subcellularLocation>
        <location evidence="1">Membrane</location>
        <topology evidence="1">Multi-pass membrane protein</topology>
    </subcellularLocation>
</comment>
<keyword evidence="11 14" id="KW-0275">Fatty acid biosynthesis</keyword>
<keyword evidence="12 14" id="KW-0456">Lyase</keyword>
<feature type="transmembrane region" description="Helical" evidence="14">
    <location>
        <begin position="92"/>
        <end position="120"/>
    </location>
</feature>
<evidence type="ECO:0000313" key="15">
    <source>
        <dbReference type="EMBL" id="KAL3892152.1"/>
    </source>
</evidence>
<reference evidence="15 16" key="1">
    <citation type="submission" date="2024-11" db="EMBL/GenBank/DDBJ databases">
        <title>Chromosome-level genome assembly of the freshwater bivalve Anodonta woodiana.</title>
        <authorList>
            <person name="Chen X."/>
        </authorList>
    </citation>
    <scope>NUCLEOTIDE SEQUENCE [LARGE SCALE GENOMIC DNA]</scope>
    <source>
        <strain evidence="15">MN2024</strain>
        <tissue evidence="15">Gills</tissue>
    </source>
</reference>
<accession>A0ABD3Y1M7</accession>
<keyword evidence="6 14" id="KW-0812">Transmembrane</keyword>
<dbReference type="EMBL" id="JBJQND010000001">
    <property type="protein sequence ID" value="KAL3892152.1"/>
    <property type="molecule type" value="Genomic_DNA"/>
</dbReference>
<protein>
    <recommendedName>
        <fullName evidence="4 14">Very-long-chain (3R)-3-hydroxyacyl-CoA dehydratase</fullName>
        <ecNumber evidence="4 14">4.2.1.134</ecNumber>
    </recommendedName>
</protein>
<evidence type="ECO:0000256" key="7">
    <source>
        <dbReference type="ARBA" id="ARBA00022832"/>
    </source>
</evidence>